<dbReference type="GO" id="GO:0006446">
    <property type="term" value="P:regulation of translational initiation"/>
    <property type="evidence" value="ECO:0007669"/>
    <property type="project" value="InterPro"/>
</dbReference>
<evidence type="ECO:0000256" key="2">
    <source>
        <dbReference type="ARBA" id="ARBA00022540"/>
    </source>
</evidence>
<dbReference type="GO" id="GO:0003743">
    <property type="term" value="F:translation initiation factor activity"/>
    <property type="evidence" value="ECO:0007669"/>
    <property type="project" value="UniProtKB-KW"/>
</dbReference>
<evidence type="ECO:0000256" key="3">
    <source>
        <dbReference type="ARBA" id="ARBA00022917"/>
    </source>
</evidence>
<keyword evidence="3" id="KW-0648">Protein biosynthesis</keyword>
<evidence type="ECO:0000256" key="1">
    <source>
        <dbReference type="ARBA" id="ARBA00022490"/>
    </source>
</evidence>
<evidence type="ECO:0000313" key="6">
    <source>
        <dbReference type="Proteomes" id="UP000481153"/>
    </source>
</evidence>
<reference evidence="5 6" key="1">
    <citation type="submission" date="2019-07" db="EMBL/GenBank/DDBJ databases">
        <title>Genomics analysis of Aphanomyces spp. identifies a new class of oomycete effector associated with host adaptation.</title>
        <authorList>
            <person name="Gaulin E."/>
        </authorList>
    </citation>
    <scope>NUCLEOTIDE SEQUENCE [LARGE SCALE GENOMIC DNA]</scope>
    <source>
        <strain evidence="5 6">ATCC 201684</strain>
    </source>
</reference>
<organism evidence="5 6">
    <name type="scientific">Aphanomyces euteiches</name>
    <dbReference type="NCBI Taxonomy" id="100861"/>
    <lineage>
        <taxon>Eukaryota</taxon>
        <taxon>Sar</taxon>
        <taxon>Stramenopiles</taxon>
        <taxon>Oomycota</taxon>
        <taxon>Saprolegniomycetes</taxon>
        <taxon>Saprolegniales</taxon>
        <taxon>Verrucalvaceae</taxon>
        <taxon>Aphanomyces</taxon>
    </lineage>
</organism>
<dbReference type="PANTHER" id="PTHR13022:SF0">
    <property type="entry name" value="EUKARYOTIC TRANSLATION INITIATION FACTOR 3 SUBUNIT K"/>
    <property type="match status" value="1"/>
</dbReference>
<dbReference type="InterPro" id="IPR033464">
    <property type="entry name" value="CSN8_PSD8_EIF3K"/>
</dbReference>
<proteinExistence type="predicted"/>
<dbReference type="AlphaFoldDB" id="A0A6G0WSH0"/>
<keyword evidence="1" id="KW-0963">Cytoplasm</keyword>
<keyword evidence="2" id="KW-0396">Initiation factor</keyword>
<protein>
    <recommendedName>
        <fullName evidence="4">PCI domain-containing protein</fullName>
    </recommendedName>
</protein>
<dbReference type="VEuPathDB" id="FungiDB:AeMF1_012511"/>
<dbReference type="Gene3D" id="1.10.10.10">
    <property type="entry name" value="Winged helix-like DNA-binding domain superfamily/Winged helix DNA-binding domain"/>
    <property type="match status" value="1"/>
</dbReference>
<evidence type="ECO:0000259" key="4">
    <source>
        <dbReference type="PROSITE" id="PS50250"/>
    </source>
</evidence>
<dbReference type="GO" id="GO:0043022">
    <property type="term" value="F:ribosome binding"/>
    <property type="evidence" value="ECO:0007669"/>
    <property type="project" value="InterPro"/>
</dbReference>
<dbReference type="InterPro" id="IPR016020">
    <property type="entry name" value="Transl_init_fac_sub12_N_euk"/>
</dbReference>
<feature type="domain" description="PCI" evidence="4">
    <location>
        <begin position="48"/>
        <end position="210"/>
    </location>
</feature>
<sequence length="225" mass="24723">MTRAVSFETAATEKAAAVKAQVEKDCMDESLIGLLEAYVDEQVATSVVDEEANMTLLKLYAIYPTHTSVDNEQTCAAQILVKGLMNLPSNFFLGASYLVPETLRKSKDIAGLLQAGQLLQTCRFPEFWQLDLAVGKKVPGFEAAIRSFILSTIGRSHDVVAAAFVAQQVKLGEKEVQALVTELGWTVNGANYVVKPNSENQMRPKKFKEDIELTDLIDTIHALSR</sequence>
<dbReference type="Pfam" id="PF10075">
    <property type="entry name" value="CSN8_PSD8_EIF3K"/>
    <property type="match status" value="1"/>
</dbReference>
<keyword evidence="6" id="KW-1185">Reference proteome</keyword>
<dbReference type="InterPro" id="IPR036390">
    <property type="entry name" value="WH_DNA-bd_sf"/>
</dbReference>
<dbReference type="InterPro" id="IPR009374">
    <property type="entry name" value="eIF3k"/>
</dbReference>
<dbReference type="PANTHER" id="PTHR13022">
    <property type="entry name" value="EUKARYOTIC TRANSLATION INITIATION FACTOR 3 SUBUNIT 11"/>
    <property type="match status" value="1"/>
</dbReference>
<dbReference type="SUPFAM" id="SSF48371">
    <property type="entry name" value="ARM repeat"/>
    <property type="match status" value="1"/>
</dbReference>
<dbReference type="Gene3D" id="1.25.40.250">
    <property type="entry name" value="ARM repeat, domain 1"/>
    <property type="match status" value="1"/>
</dbReference>
<dbReference type="Proteomes" id="UP000481153">
    <property type="component" value="Unassembled WGS sequence"/>
</dbReference>
<dbReference type="InterPro" id="IPR036388">
    <property type="entry name" value="WH-like_DNA-bd_sf"/>
</dbReference>
<dbReference type="GO" id="GO:0005852">
    <property type="term" value="C:eukaryotic translation initiation factor 3 complex"/>
    <property type="evidence" value="ECO:0007669"/>
    <property type="project" value="InterPro"/>
</dbReference>
<gene>
    <name evidence="5" type="ORF">Ae201684_012359</name>
</gene>
<dbReference type="PROSITE" id="PS50250">
    <property type="entry name" value="PCI"/>
    <property type="match status" value="1"/>
</dbReference>
<accession>A0A6G0WSH0</accession>
<dbReference type="EMBL" id="VJMJ01000155">
    <property type="protein sequence ID" value="KAF0730365.1"/>
    <property type="molecule type" value="Genomic_DNA"/>
</dbReference>
<evidence type="ECO:0000313" key="5">
    <source>
        <dbReference type="EMBL" id="KAF0730365.1"/>
    </source>
</evidence>
<comment type="caution">
    <text evidence="5">The sequence shown here is derived from an EMBL/GenBank/DDBJ whole genome shotgun (WGS) entry which is preliminary data.</text>
</comment>
<name>A0A6G0WSH0_9STRA</name>
<dbReference type="InterPro" id="IPR000717">
    <property type="entry name" value="PCI_dom"/>
</dbReference>
<dbReference type="SUPFAM" id="SSF46785">
    <property type="entry name" value="Winged helix' DNA-binding domain"/>
    <property type="match status" value="1"/>
</dbReference>
<dbReference type="InterPro" id="IPR016024">
    <property type="entry name" value="ARM-type_fold"/>
</dbReference>